<accession>A0A8B8F611</accession>
<proteinExistence type="predicted"/>
<dbReference type="InterPro" id="IPR010441">
    <property type="entry name" value="CH_2"/>
</dbReference>
<dbReference type="InterPro" id="IPR054517">
    <property type="entry name" value="SPEF2_D5"/>
</dbReference>
<dbReference type="GeneID" id="112680403"/>
<dbReference type="Proteomes" id="UP000694846">
    <property type="component" value="Unplaced"/>
</dbReference>
<reference evidence="3" key="1">
    <citation type="submission" date="2025-08" db="UniProtKB">
        <authorList>
            <consortium name="RefSeq"/>
        </authorList>
    </citation>
    <scope>IDENTIFICATION</scope>
    <source>
        <tissue evidence="3">Whole body</tissue>
    </source>
</reference>
<dbReference type="PANTHER" id="PTHR14919">
    <property type="entry name" value="KPL2-RELATED"/>
    <property type="match status" value="1"/>
</dbReference>
<dbReference type="InterPro" id="IPR052634">
    <property type="entry name" value="Sperm_flagellar-bone_growth"/>
</dbReference>
<dbReference type="GO" id="GO:0005737">
    <property type="term" value="C:cytoplasm"/>
    <property type="evidence" value="ECO:0007669"/>
    <property type="project" value="UniProtKB-ARBA"/>
</dbReference>
<dbReference type="Pfam" id="PF22946">
    <property type="entry name" value="SPEF2_D5"/>
    <property type="match status" value="1"/>
</dbReference>
<dbReference type="PANTHER" id="PTHR14919:SF0">
    <property type="entry name" value="SPERM FLAGELLAR PROTEIN 2"/>
    <property type="match status" value="1"/>
</dbReference>
<dbReference type="Gene3D" id="1.10.418.10">
    <property type="entry name" value="Calponin-like domain"/>
    <property type="match status" value="1"/>
</dbReference>
<keyword evidence="2" id="KW-1185">Reference proteome</keyword>
<gene>
    <name evidence="3" type="primary">LOC112680403</name>
</gene>
<evidence type="ECO:0000313" key="3">
    <source>
        <dbReference type="RefSeq" id="XP_025406274.1"/>
    </source>
</evidence>
<name>A0A8B8F611_9HEMI</name>
<dbReference type="InterPro" id="IPR001715">
    <property type="entry name" value="CH_dom"/>
</dbReference>
<dbReference type="RefSeq" id="XP_025406274.1">
    <property type="nucleotide sequence ID" value="XM_025550489.1"/>
</dbReference>
<organism evidence="2 3">
    <name type="scientific">Sipha flava</name>
    <name type="common">yellow sugarcane aphid</name>
    <dbReference type="NCBI Taxonomy" id="143950"/>
    <lineage>
        <taxon>Eukaryota</taxon>
        <taxon>Metazoa</taxon>
        <taxon>Ecdysozoa</taxon>
        <taxon>Arthropoda</taxon>
        <taxon>Hexapoda</taxon>
        <taxon>Insecta</taxon>
        <taxon>Pterygota</taxon>
        <taxon>Neoptera</taxon>
        <taxon>Paraneoptera</taxon>
        <taxon>Hemiptera</taxon>
        <taxon>Sternorrhyncha</taxon>
        <taxon>Aphidomorpha</taxon>
        <taxon>Aphidoidea</taxon>
        <taxon>Aphididae</taxon>
        <taxon>Sipha</taxon>
    </lineage>
</organism>
<dbReference type="Pfam" id="PF06294">
    <property type="entry name" value="CH_2"/>
    <property type="match status" value="1"/>
</dbReference>
<dbReference type="PROSITE" id="PS50021">
    <property type="entry name" value="CH"/>
    <property type="match status" value="1"/>
</dbReference>
<dbReference type="InterPro" id="IPR036872">
    <property type="entry name" value="CH_dom_sf"/>
</dbReference>
<evidence type="ECO:0000313" key="2">
    <source>
        <dbReference type="Proteomes" id="UP000694846"/>
    </source>
</evidence>
<feature type="domain" description="Calponin-homology (CH)" evidence="1">
    <location>
        <begin position="1"/>
        <end position="108"/>
    </location>
</feature>
<dbReference type="OrthoDB" id="62528at2759"/>
<protein>
    <submittedName>
        <fullName evidence="3">Uncharacterized protein LOC112680403</fullName>
    </submittedName>
</protein>
<sequence>MSDVLREWLIHQLGVELHSLHPNNVCSKFQNGVFIGKLLQNYNIVDSNDFSLLINQEDEEIKISNFRYLKTWLNMINILLDDDTVNGIITGRRSVIFGFLYKLCFILEDPNNLNLNEHVKKICISFGNVDISDNSISKKAIFNVTHGKPYNHVDNINGKSPKISIINVKTLYDEINEFEGSLPMKLACWNTRGDRSCARYLSNLKERKQHSKMYDSWRKEITNKYLQDSFDEKNRHNQSVLRHKSMPDKLYRVSDCEKKMLEKVNNAKFKTKKSNIIAVKHNVEFIKNSTGDERQSRIISEEVKLNMKEELIKRNNYLSTIELKNTIKSVVCGLIDISVRCSAYQKTNRCNIPKYIWNDWMEMFVKERPFYNLPVDNRLGLLLDPQHLTDNKLYTDEELKNQSILNRRDILQYLKGVEQYDVLEQEFNIQSNESPDVSRVLGFMVYDVFTSLYALPPSPVNIDNAIFRPVMGIFDYKIECTWKQEICDALIKHDILPVLPEIALQYCLCDYYRETDSNELIQILDNSEYGKTKTVRENVSTINGLGQSKQTQTLQCINTSYESERIICGRNAFINIYRGKPLPNYLLIDCVLCYIKENNMRGGWVILGFSREEIMILEERLAKNKHFPPFGSYIKNQNPTILVSFEKPNYEDKGKYSSSLTSYLKIESHKSVIFDDEWDEVYKYYRSQNILTLLKSTDKNLFLDNLNIELFCNVLTGQIVNWFETTNWLNCTYDTNQKVYTSLISDLCTSETKEITFDREKLHKKSEFDSMDSSTSNDKMLPNVLSSLSLNEQISIVEITSKLFNVQLNKNVGTILAAFWMSLENGFVENMERCFFYRRILMYEKVPFIITVDNYFDKMLYKPNSEKIDLVKRLQYNLINIPKDTMTISDPNRYLLRTLLDEKLILIQMINQKIEKCLHFIEDKTITNWLEKQINSIFNIYMCMLQVEVDRIVNTILFINLYMSKLYNQIVPLSIIPKFINVSSLKKILKKDQTSNIRVNVTQNVTSVDENYNMFKSTINAVADKIKLIFSTILKWLEKVKQALNSESIEKDTTYLKVWTFLIKMEDRKSTNQFKIILDQFTTDIKETDNYLVQYRLDAVHKINDRLQHEVAGVELICNLFETALKEKCFVRHEILFIDDHFYLNPENVVYSNIPLPRPFPLLVEEYPGVLSVNNLETITRQLAKICPNRRISIVAFSNWLMNYTKYNIPTTAWLNTTTDILRMMFGCNVYFIDWSDFVVRCLELPYPSINDLLDLKNQYANLENKNKNNIHSNHTKGTIDKYEYDSVLLWYQKMLPSNPSVCLRYIKIKELLFTMFSIGGKLDYVIMLLTLCKDDSSAMGLIKAISLVMDQNIMFNQDDVSHINKQHDIELLIETLYKTLMICLKNYLTPDKNDLDDLMYSILNIHCTLRKSDGDTLSIMELIKNDDFKKLSDIGFRFNSRSGFSIVNNLK</sequence>
<dbReference type="Pfam" id="PF24082">
    <property type="entry name" value="SPEF2_C"/>
    <property type="match status" value="1"/>
</dbReference>
<dbReference type="InterPro" id="IPR056199">
    <property type="entry name" value="SPEF2_C"/>
</dbReference>
<evidence type="ECO:0000259" key="1">
    <source>
        <dbReference type="PROSITE" id="PS50021"/>
    </source>
</evidence>